<reference evidence="1 2" key="1">
    <citation type="submission" date="2020-04" db="EMBL/GenBank/DDBJ databases">
        <authorList>
            <person name="Abaymova A."/>
            <person name="Teymurazov M."/>
            <person name="Tazyna O."/>
            <person name="Chatushin Y."/>
            <person name="Svetoch E."/>
            <person name="Pereligyn V."/>
            <person name="Pohylenko V."/>
            <person name="Platonov M."/>
            <person name="Kartsev N."/>
            <person name="Skryabin Y."/>
            <person name="Sizova A."/>
            <person name="Solomentsev V."/>
            <person name="Kislichkina A."/>
            <person name="Bogun A."/>
        </authorList>
    </citation>
    <scope>NUCLEOTIDE SEQUENCE [LARGE SCALE GENOMIC DNA]</scope>
    <source>
        <strain evidence="2">SCPM-O-B-8398 (E28)</strain>
    </source>
</reference>
<dbReference type="EMBL" id="JABCAG010000010">
    <property type="protein sequence ID" value="NMP57820.1"/>
    <property type="molecule type" value="Genomic_DNA"/>
</dbReference>
<evidence type="ECO:0000313" key="1">
    <source>
        <dbReference type="EMBL" id="NMP57820.1"/>
    </source>
</evidence>
<proteinExistence type="predicted"/>
<comment type="caution">
    <text evidence="1">The sequence shown here is derived from an EMBL/GenBank/DDBJ whole genome shotgun (WGS) entry which is preliminary data.</text>
</comment>
<organism evidence="1 2">
    <name type="scientific">Enterococcus mundtii</name>
    <dbReference type="NCBI Taxonomy" id="53346"/>
    <lineage>
        <taxon>Bacteria</taxon>
        <taxon>Bacillati</taxon>
        <taxon>Bacillota</taxon>
        <taxon>Bacilli</taxon>
        <taxon>Lactobacillales</taxon>
        <taxon>Enterococcaceae</taxon>
        <taxon>Enterococcus</taxon>
    </lineage>
</organism>
<evidence type="ECO:0000313" key="2">
    <source>
        <dbReference type="Proteomes" id="UP000557857"/>
    </source>
</evidence>
<accession>A0A2M9FQ06</accession>
<dbReference type="Proteomes" id="UP000557857">
    <property type="component" value="Unassembled WGS sequence"/>
</dbReference>
<name>A0A2M9FQ06_ENTMU</name>
<protein>
    <submittedName>
        <fullName evidence="1">Uncharacterized protein</fullName>
    </submittedName>
</protein>
<sequence>MIISVHLFRWDLTPYPREYICGEFDFGIDEVNRELTSEFTLTEDIKIEKGDWLRAKYIPSGKYAYFGIVDSQDNKTIRCRGLMGLGDSYFPTYRTSGNSFESHAKSIITNYLLNDRTKNLNGTLSIDVESDTAHSYQAIELNSRRINSYLINGFRKYNVKWYVKAISGGRIQTGIKRIEKSIQIMDNSSEFSDWDYWVKKPGVGNENALLIVDKATNSMDHPIILATYYLENDNNVTNNPNSNKIIRPTVNTVYIYDQDLEDKPTYLEVANSELKGNAYSHEINCKVMFQAKNIDVEEIETGLLANVRIKNTIYQSVLTAWRVNSTENKMQLTFGNIRSRLSEYFDE</sequence>
<dbReference type="AlphaFoldDB" id="A0A2M9FQ06"/>
<dbReference type="RefSeq" id="WP_010733997.1">
    <property type="nucleotide sequence ID" value="NZ_BQWJ01000007.1"/>
</dbReference>
<gene>
    <name evidence="1" type="ORF">HI921_04940</name>
</gene>